<keyword evidence="2" id="KW-1185">Reference proteome</keyword>
<reference evidence="1 2" key="1">
    <citation type="submission" date="2024-01" db="EMBL/GenBank/DDBJ databases">
        <title>The genomes of 5 underutilized Papilionoideae crops provide insights into root nodulation and disease resistance.</title>
        <authorList>
            <person name="Yuan L."/>
        </authorList>
    </citation>
    <scope>NUCLEOTIDE SEQUENCE [LARGE SCALE GENOMIC DNA]</scope>
    <source>
        <strain evidence="1">LY-2023</strain>
        <tissue evidence="1">Leaf</tissue>
    </source>
</reference>
<evidence type="ECO:0000313" key="1">
    <source>
        <dbReference type="EMBL" id="KAK7294536.1"/>
    </source>
</evidence>
<gene>
    <name evidence="1" type="ORF">RJT34_17425</name>
</gene>
<organism evidence="1 2">
    <name type="scientific">Clitoria ternatea</name>
    <name type="common">Butterfly pea</name>
    <dbReference type="NCBI Taxonomy" id="43366"/>
    <lineage>
        <taxon>Eukaryota</taxon>
        <taxon>Viridiplantae</taxon>
        <taxon>Streptophyta</taxon>
        <taxon>Embryophyta</taxon>
        <taxon>Tracheophyta</taxon>
        <taxon>Spermatophyta</taxon>
        <taxon>Magnoliopsida</taxon>
        <taxon>eudicotyledons</taxon>
        <taxon>Gunneridae</taxon>
        <taxon>Pentapetalae</taxon>
        <taxon>rosids</taxon>
        <taxon>fabids</taxon>
        <taxon>Fabales</taxon>
        <taxon>Fabaceae</taxon>
        <taxon>Papilionoideae</taxon>
        <taxon>50 kb inversion clade</taxon>
        <taxon>NPAAA clade</taxon>
        <taxon>indigoferoid/millettioid clade</taxon>
        <taxon>Phaseoleae</taxon>
        <taxon>Clitoria</taxon>
    </lineage>
</organism>
<dbReference type="EMBL" id="JAYKXN010000004">
    <property type="protein sequence ID" value="KAK7294536.1"/>
    <property type="molecule type" value="Genomic_DNA"/>
</dbReference>
<name>A0AAN9JAA2_CLITE</name>
<dbReference type="AlphaFoldDB" id="A0AAN9JAA2"/>
<evidence type="ECO:0000313" key="2">
    <source>
        <dbReference type="Proteomes" id="UP001359559"/>
    </source>
</evidence>
<dbReference type="Proteomes" id="UP001359559">
    <property type="component" value="Unassembled WGS sequence"/>
</dbReference>
<sequence length="90" mass="10902">MPRPIKLNIVDIWAPCIYLFHCAVYGNATYHGTCFRMLKCFDIRSAILEFYTYKERKFHKSKNLKYKKLPNEIYLSLIYFIFIYNKSDKT</sequence>
<comment type="caution">
    <text evidence="1">The sequence shown here is derived from an EMBL/GenBank/DDBJ whole genome shotgun (WGS) entry which is preliminary data.</text>
</comment>
<protein>
    <submittedName>
        <fullName evidence="1">Uncharacterized protein</fullName>
    </submittedName>
</protein>
<proteinExistence type="predicted"/>
<accession>A0AAN9JAA2</accession>